<keyword evidence="2" id="KW-1185">Reference proteome</keyword>
<protein>
    <submittedName>
        <fullName evidence="1">Fatty acid synthase</fullName>
    </submittedName>
</protein>
<feature type="non-terminal residue" evidence="1">
    <location>
        <position position="1"/>
    </location>
</feature>
<proteinExistence type="predicted"/>
<dbReference type="AlphaFoldDB" id="A0A8X6KNC6"/>
<evidence type="ECO:0000313" key="2">
    <source>
        <dbReference type="Proteomes" id="UP000887116"/>
    </source>
</evidence>
<dbReference type="Gene3D" id="1.10.287.1960">
    <property type="match status" value="1"/>
</dbReference>
<dbReference type="Proteomes" id="UP000887116">
    <property type="component" value="Unassembled WGS sequence"/>
</dbReference>
<gene>
    <name evidence="1" type="primary">FASN</name>
    <name evidence="1" type="ORF">TNCT_671191</name>
</gene>
<evidence type="ECO:0000313" key="1">
    <source>
        <dbReference type="EMBL" id="GFQ77088.1"/>
    </source>
</evidence>
<comment type="caution">
    <text evidence="1">The sequence shown here is derived from an EMBL/GenBank/DDBJ whole genome shotgun (WGS) entry which is preliminary data.</text>
</comment>
<dbReference type="Gene3D" id="3.30.70.3290">
    <property type="match status" value="1"/>
</dbReference>
<organism evidence="1 2">
    <name type="scientific">Trichonephila clavata</name>
    <name type="common">Joro spider</name>
    <name type="synonym">Nephila clavata</name>
    <dbReference type="NCBI Taxonomy" id="2740835"/>
    <lineage>
        <taxon>Eukaryota</taxon>
        <taxon>Metazoa</taxon>
        <taxon>Ecdysozoa</taxon>
        <taxon>Arthropoda</taxon>
        <taxon>Chelicerata</taxon>
        <taxon>Arachnida</taxon>
        <taxon>Araneae</taxon>
        <taxon>Araneomorphae</taxon>
        <taxon>Entelegynae</taxon>
        <taxon>Araneoidea</taxon>
        <taxon>Nephilidae</taxon>
        <taxon>Trichonephila</taxon>
    </lineage>
</organism>
<accession>A0A8X6KNC6</accession>
<dbReference type="OrthoDB" id="6510016at2759"/>
<reference evidence="1" key="1">
    <citation type="submission" date="2020-07" db="EMBL/GenBank/DDBJ databases">
        <title>Multicomponent nature underlies the extraordinary mechanical properties of spider dragline silk.</title>
        <authorList>
            <person name="Kono N."/>
            <person name="Nakamura H."/>
            <person name="Mori M."/>
            <person name="Yoshida Y."/>
            <person name="Ohtoshi R."/>
            <person name="Malay A.D."/>
            <person name="Moran D.A.P."/>
            <person name="Tomita M."/>
            <person name="Numata K."/>
            <person name="Arakawa K."/>
        </authorList>
    </citation>
    <scope>NUCLEOTIDE SEQUENCE</scope>
</reference>
<sequence length="167" mass="19153">MFQILVNPKPRSSRWISSSYTESEWNNPTAKLADACYFVHNLVSPILLHEALIHIPKNAVVIESSPQHLSQSMITHETECLRLFEKGMDPTISVLSCIGRLYTLGLNPDIQKLYPEVCFPVPKNTPMISPLIKWDHSKSWFVPRWDERLKSSEMIFQVSVESDDSPE</sequence>
<dbReference type="EMBL" id="BMAO01021736">
    <property type="protein sequence ID" value="GFQ77088.1"/>
    <property type="molecule type" value="Genomic_DNA"/>
</dbReference>
<name>A0A8X6KNC6_TRICU</name>